<reference evidence="2" key="3">
    <citation type="submission" date="2025-09" db="UniProtKB">
        <authorList>
            <consortium name="Ensembl"/>
        </authorList>
    </citation>
    <scope>IDENTIFICATION</scope>
</reference>
<feature type="region of interest" description="Disordered" evidence="1">
    <location>
        <begin position="86"/>
        <end position="137"/>
    </location>
</feature>
<reference evidence="2 3" key="1">
    <citation type="submission" date="2020-06" db="EMBL/GenBank/DDBJ databases">
        <authorList>
            <consortium name="Wellcome Sanger Institute Data Sharing"/>
        </authorList>
    </citation>
    <scope>NUCLEOTIDE SEQUENCE [LARGE SCALE GENOMIC DNA]</scope>
</reference>
<name>A0AAY4EFL5_9TELE</name>
<proteinExistence type="predicted"/>
<accession>A0AAY4EFL5</accession>
<dbReference type="Ensembl" id="ENSDCDT00010067072.1">
    <property type="protein sequence ID" value="ENSDCDP00010056427.1"/>
    <property type="gene ID" value="ENSDCDG00010032167.1"/>
</dbReference>
<keyword evidence="3" id="KW-1185">Reference proteome</keyword>
<evidence type="ECO:0000313" key="3">
    <source>
        <dbReference type="Proteomes" id="UP000694580"/>
    </source>
</evidence>
<feature type="compositionally biased region" description="Acidic residues" evidence="1">
    <location>
        <begin position="57"/>
        <end position="67"/>
    </location>
</feature>
<gene>
    <name evidence="2" type="primary">PPP1R11</name>
</gene>
<sequence>MALGWGAALWQQGETDRRSFRDFLPRLRAEFDRPETEPVIELCPSTTSSILAVPPEEVPESPEKEPDDPLFCLSLSVCVCVVPCRTTPGSQAEGPGPPRGTTPGSQAEGPGPPRGITPGSQAEGPGPPRGTTPGSHT</sequence>
<protein>
    <submittedName>
        <fullName evidence="2">Uncharacterized protein</fullName>
    </submittedName>
</protein>
<feature type="region of interest" description="Disordered" evidence="1">
    <location>
        <begin position="45"/>
        <end position="67"/>
    </location>
</feature>
<dbReference type="Proteomes" id="UP000694580">
    <property type="component" value="Chromosome 19"/>
</dbReference>
<evidence type="ECO:0000256" key="1">
    <source>
        <dbReference type="SAM" id="MobiDB-lite"/>
    </source>
</evidence>
<reference evidence="2" key="2">
    <citation type="submission" date="2025-08" db="UniProtKB">
        <authorList>
            <consortium name="Ensembl"/>
        </authorList>
    </citation>
    <scope>IDENTIFICATION</scope>
</reference>
<evidence type="ECO:0000313" key="2">
    <source>
        <dbReference type="Ensembl" id="ENSDCDP00010056427.1"/>
    </source>
</evidence>
<dbReference type="AlphaFoldDB" id="A0AAY4EFL5"/>
<organism evidence="2 3">
    <name type="scientific">Denticeps clupeoides</name>
    <name type="common">denticle herring</name>
    <dbReference type="NCBI Taxonomy" id="299321"/>
    <lineage>
        <taxon>Eukaryota</taxon>
        <taxon>Metazoa</taxon>
        <taxon>Chordata</taxon>
        <taxon>Craniata</taxon>
        <taxon>Vertebrata</taxon>
        <taxon>Euteleostomi</taxon>
        <taxon>Actinopterygii</taxon>
        <taxon>Neopterygii</taxon>
        <taxon>Teleostei</taxon>
        <taxon>Clupei</taxon>
        <taxon>Clupeiformes</taxon>
        <taxon>Denticipitoidei</taxon>
        <taxon>Denticipitidae</taxon>
        <taxon>Denticeps</taxon>
    </lineage>
</organism>